<sequence length="210" mass="23743">MSFCSFVSSSLNRSRSCCLSLFTPKNPTVGPFPGETCRESTSARTRALAQAEGLSFERAQARGLTFGRGAGSLRQGRTRLSEYARNTRSPLSRSRLSEGLSLKRENPSHLSEGLWPKRRLGERMCGYCLESLFENNELVWFGSEYERVRNSVDSLGEVFRVVFQWSRRKPMAPVSGCAWWCPMCITRGIHHKCKHPLNPTRLYVAGRVES</sequence>
<protein>
    <submittedName>
        <fullName evidence="2">Uncharacterized protein</fullName>
    </submittedName>
</protein>
<feature type="compositionally biased region" description="Low complexity" evidence="1">
    <location>
        <begin position="86"/>
        <end position="100"/>
    </location>
</feature>
<evidence type="ECO:0000313" key="2">
    <source>
        <dbReference type="EMBL" id="QCD83702.1"/>
    </source>
</evidence>
<keyword evidence="3" id="KW-1185">Reference proteome</keyword>
<dbReference type="Proteomes" id="UP000501690">
    <property type="component" value="Linkage Group LG2"/>
</dbReference>
<evidence type="ECO:0000256" key="1">
    <source>
        <dbReference type="SAM" id="MobiDB-lite"/>
    </source>
</evidence>
<reference evidence="2 3" key="1">
    <citation type="submission" date="2019-04" db="EMBL/GenBank/DDBJ databases">
        <title>An improved genome assembly and genetic linkage map for asparagus bean, Vigna unguiculata ssp. sesquipedialis.</title>
        <authorList>
            <person name="Xia Q."/>
            <person name="Zhang R."/>
            <person name="Dong Y."/>
        </authorList>
    </citation>
    <scope>NUCLEOTIDE SEQUENCE [LARGE SCALE GENOMIC DNA]</scope>
    <source>
        <tissue evidence="2">Leaf</tissue>
    </source>
</reference>
<accession>A0A4D6L597</accession>
<proteinExistence type="predicted"/>
<dbReference type="AlphaFoldDB" id="A0A4D6L597"/>
<gene>
    <name evidence="2" type="ORF">DEO72_LG2g4049</name>
</gene>
<feature type="region of interest" description="Disordered" evidence="1">
    <location>
        <begin position="84"/>
        <end position="104"/>
    </location>
</feature>
<name>A0A4D6L597_VIGUN</name>
<dbReference type="EMBL" id="CP039346">
    <property type="protein sequence ID" value="QCD83702.1"/>
    <property type="molecule type" value="Genomic_DNA"/>
</dbReference>
<organism evidence="2 3">
    <name type="scientific">Vigna unguiculata</name>
    <name type="common">Cowpea</name>
    <dbReference type="NCBI Taxonomy" id="3917"/>
    <lineage>
        <taxon>Eukaryota</taxon>
        <taxon>Viridiplantae</taxon>
        <taxon>Streptophyta</taxon>
        <taxon>Embryophyta</taxon>
        <taxon>Tracheophyta</taxon>
        <taxon>Spermatophyta</taxon>
        <taxon>Magnoliopsida</taxon>
        <taxon>eudicotyledons</taxon>
        <taxon>Gunneridae</taxon>
        <taxon>Pentapetalae</taxon>
        <taxon>rosids</taxon>
        <taxon>fabids</taxon>
        <taxon>Fabales</taxon>
        <taxon>Fabaceae</taxon>
        <taxon>Papilionoideae</taxon>
        <taxon>50 kb inversion clade</taxon>
        <taxon>NPAAA clade</taxon>
        <taxon>indigoferoid/millettioid clade</taxon>
        <taxon>Phaseoleae</taxon>
        <taxon>Vigna</taxon>
    </lineage>
</organism>
<evidence type="ECO:0000313" key="3">
    <source>
        <dbReference type="Proteomes" id="UP000501690"/>
    </source>
</evidence>